<dbReference type="GO" id="GO:0035720">
    <property type="term" value="P:intraciliary anterograde transport"/>
    <property type="evidence" value="ECO:0007669"/>
    <property type="project" value="TreeGrafter"/>
</dbReference>
<dbReference type="GO" id="GO:0030992">
    <property type="term" value="C:intraciliary transport particle B"/>
    <property type="evidence" value="ECO:0007669"/>
    <property type="project" value="TreeGrafter"/>
</dbReference>
<dbReference type="OMA" id="CESIFLK"/>
<accession>A0A673Z2R0</accession>
<proteinExistence type="predicted"/>
<dbReference type="GO" id="GO:0097546">
    <property type="term" value="C:ciliary base"/>
    <property type="evidence" value="ECO:0007669"/>
    <property type="project" value="TreeGrafter"/>
</dbReference>
<dbReference type="InterPro" id="IPR030511">
    <property type="entry name" value="TTC26"/>
</dbReference>
<organism evidence="6 7">
    <name type="scientific">Salmo trutta</name>
    <name type="common">Brown trout</name>
    <dbReference type="NCBI Taxonomy" id="8032"/>
    <lineage>
        <taxon>Eukaryota</taxon>
        <taxon>Metazoa</taxon>
        <taxon>Chordata</taxon>
        <taxon>Craniata</taxon>
        <taxon>Vertebrata</taxon>
        <taxon>Euteleostomi</taxon>
        <taxon>Actinopterygii</taxon>
        <taxon>Neopterygii</taxon>
        <taxon>Teleostei</taxon>
        <taxon>Protacanthopterygii</taxon>
        <taxon>Salmoniformes</taxon>
        <taxon>Salmonidae</taxon>
        <taxon>Salmoninae</taxon>
        <taxon>Salmo</taxon>
    </lineage>
</organism>
<comment type="subcellular location">
    <subcellularLocation>
        <location evidence="1">Cell projection</location>
        <location evidence="1">Cilium</location>
    </subcellularLocation>
</comment>
<evidence type="ECO:0000256" key="4">
    <source>
        <dbReference type="ARBA" id="ARBA00022803"/>
    </source>
</evidence>
<dbReference type="GO" id="GO:0036064">
    <property type="term" value="C:ciliary basal body"/>
    <property type="evidence" value="ECO:0007669"/>
    <property type="project" value="TreeGrafter"/>
</dbReference>
<keyword evidence="4" id="KW-0802">TPR repeat</keyword>
<name>A0A673Z2R0_SALTR</name>
<dbReference type="Ensembl" id="ENSSTUT00000043086.1">
    <property type="protein sequence ID" value="ENSSTUP00000041242.1"/>
    <property type="gene ID" value="ENSSTUG00000017497.1"/>
</dbReference>
<reference evidence="6" key="1">
    <citation type="submission" date="2025-08" db="UniProtKB">
        <authorList>
            <consortium name="Ensembl"/>
        </authorList>
    </citation>
    <scope>IDENTIFICATION</scope>
</reference>
<evidence type="ECO:0000256" key="5">
    <source>
        <dbReference type="ARBA" id="ARBA00023273"/>
    </source>
</evidence>
<dbReference type="InParanoid" id="A0A673Z2R0"/>
<dbReference type="GeneTree" id="ENSGT00390000000159"/>
<sequence>MILSRVKPAAVGGEIPVNKKIKEKKSPLVEDFLIQRDYLGAITLLEVNRGEDADLWLAYCAFHLGDYKRAMEVSKPLLNSVTLVWMCESIFLKKYIFFRNVV</sequence>
<evidence type="ECO:0000256" key="3">
    <source>
        <dbReference type="ARBA" id="ARBA00022737"/>
    </source>
</evidence>
<dbReference type="GO" id="GO:0035735">
    <property type="term" value="P:intraciliary transport involved in cilium assembly"/>
    <property type="evidence" value="ECO:0007669"/>
    <property type="project" value="TreeGrafter"/>
</dbReference>
<dbReference type="Proteomes" id="UP000472277">
    <property type="component" value="Chromosome 32"/>
</dbReference>
<dbReference type="PANTHER" id="PTHR14781:SF0">
    <property type="entry name" value="INTRAFLAGELLAR TRANSPORT PROTEIN 56"/>
    <property type="match status" value="1"/>
</dbReference>
<dbReference type="PANTHER" id="PTHR14781">
    <property type="entry name" value="INTRAFLAGELLAR TRANSPORT PROTEIN 56"/>
    <property type="match status" value="1"/>
</dbReference>
<dbReference type="GO" id="GO:0120170">
    <property type="term" value="F:intraciliary transport particle B binding"/>
    <property type="evidence" value="ECO:0007669"/>
    <property type="project" value="TreeGrafter"/>
</dbReference>
<keyword evidence="5" id="KW-0966">Cell projection</keyword>
<evidence type="ECO:0000313" key="6">
    <source>
        <dbReference type="Ensembl" id="ENSSTUP00000041242.1"/>
    </source>
</evidence>
<reference evidence="6" key="2">
    <citation type="submission" date="2025-09" db="UniProtKB">
        <authorList>
            <consortium name="Ensembl"/>
        </authorList>
    </citation>
    <scope>IDENTIFICATION</scope>
</reference>
<evidence type="ECO:0000256" key="2">
    <source>
        <dbReference type="ARBA" id="ARBA00019387"/>
    </source>
</evidence>
<evidence type="ECO:0000256" key="1">
    <source>
        <dbReference type="ARBA" id="ARBA00004138"/>
    </source>
</evidence>
<keyword evidence="3" id="KW-0677">Repeat</keyword>
<evidence type="ECO:0000313" key="7">
    <source>
        <dbReference type="Proteomes" id="UP000472277"/>
    </source>
</evidence>
<protein>
    <recommendedName>
        <fullName evidence="2">Intraflagellar transport protein 56</fullName>
    </recommendedName>
</protein>
<dbReference type="AlphaFoldDB" id="A0A673Z2R0"/>
<keyword evidence="7" id="KW-1185">Reference proteome</keyword>